<keyword evidence="2" id="KW-1185">Reference proteome</keyword>
<dbReference type="Proteomes" id="UP001549691">
    <property type="component" value="Unassembled WGS sequence"/>
</dbReference>
<dbReference type="EMBL" id="JBEWZI010000001">
    <property type="protein sequence ID" value="MET7012743.1"/>
    <property type="molecule type" value="Genomic_DNA"/>
</dbReference>
<organism evidence="1 2">
    <name type="scientific">Uliginosibacterium flavum</name>
    <dbReference type="NCBI Taxonomy" id="1396831"/>
    <lineage>
        <taxon>Bacteria</taxon>
        <taxon>Pseudomonadati</taxon>
        <taxon>Pseudomonadota</taxon>
        <taxon>Betaproteobacteria</taxon>
        <taxon>Rhodocyclales</taxon>
        <taxon>Zoogloeaceae</taxon>
        <taxon>Uliginosibacterium</taxon>
    </lineage>
</organism>
<dbReference type="PANTHER" id="PTHR14552">
    <property type="match status" value="1"/>
</dbReference>
<dbReference type="PANTHER" id="PTHR14552:SF21">
    <property type="entry name" value="DCTP PYROPHOSPHATASE 1"/>
    <property type="match status" value="1"/>
</dbReference>
<evidence type="ECO:0000313" key="2">
    <source>
        <dbReference type="Proteomes" id="UP001549691"/>
    </source>
</evidence>
<accession>A0ABV2TFP5</accession>
<proteinExistence type="predicted"/>
<dbReference type="Gene3D" id="1.10.287.1080">
    <property type="entry name" value="MazG-like"/>
    <property type="match status" value="1"/>
</dbReference>
<protein>
    <submittedName>
        <fullName evidence="1">Nucleotide pyrophosphohydrolase</fullName>
    </submittedName>
</protein>
<comment type="caution">
    <text evidence="1">The sequence shown here is derived from an EMBL/GenBank/DDBJ whole genome shotgun (WGS) entry which is preliminary data.</text>
</comment>
<reference evidence="1 2" key="1">
    <citation type="submission" date="2024-07" db="EMBL/GenBank/DDBJ databases">
        <title>Uliginosibacterium flavum JJ3220;KACC:17644.</title>
        <authorList>
            <person name="Kim M.K."/>
        </authorList>
    </citation>
    <scope>NUCLEOTIDE SEQUENCE [LARGE SCALE GENOMIC DNA]</scope>
    <source>
        <strain evidence="1 2">KACC:17644</strain>
    </source>
</reference>
<evidence type="ECO:0000313" key="1">
    <source>
        <dbReference type="EMBL" id="MET7012743.1"/>
    </source>
</evidence>
<dbReference type="SUPFAM" id="SSF101386">
    <property type="entry name" value="all-alpha NTP pyrophosphatases"/>
    <property type="match status" value="1"/>
</dbReference>
<dbReference type="CDD" id="cd11537">
    <property type="entry name" value="NTP-PPase_RS21-C6_like"/>
    <property type="match status" value="1"/>
</dbReference>
<dbReference type="RefSeq" id="WP_354599202.1">
    <property type="nucleotide sequence ID" value="NZ_JBEWZI010000001.1"/>
</dbReference>
<sequence>MAIPSETTRLLHTAALEEALAEFAHARDWDRFHTPRNLLLALTGEVGELVEIFQWLTDSQAEAIMTSDKAEHVRQEVADVFLYLTRLAMVLGIDLDAAVQDKIAMNARKYPANPEGSKLG</sequence>
<dbReference type="Pfam" id="PF12643">
    <property type="entry name" value="MazG-like"/>
    <property type="match status" value="1"/>
</dbReference>
<dbReference type="PIRSF" id="PIRSF029826">
    <property type="entry name" value="UCP029826_pph"/>
    <property type="match status" value="1"/>
</dbReference>
<gene>
    <name evidence="1" type="ORF">ABXR19_00985</name>
</gene>
<name>A0ABV2TFP5_9RHOO</name>
<dbReference type="InterPro" id="IPR025984">
    <property type="entry name" value="DCTPP"/>
</dbReference>